<dbReference type="InterPro" id="IPR017451">
    <property type="entry name" value="F-box-assoc_interact_dom"/>
</dbReference>
<dbReference type="EMBL" id="JAGKQM010000013">
    <property type="protein sequence ID" value="KAH0890967.1"/>
    <property type="molecule type" value="Genomic_DNA"/>
</dbReference>
<accession>A0ABQ8AEL8</accession>
<gene>
    <name evidence="2" type="ORF">HID58_053396</name>
</gene>
<dbReference type="NCBIfam" id="TIGR01640">
    <property type="entry name" value="F_box_assoc_1"/>
    <property type="match status" value="1"/>
</dbReference>
<dbReference type="SMART" id="SM00256">
    <property type="entry name" value="FBOX"/>
    <property type="match status" value="2"/>
</dbReference>
<feature type="domain" description="F-box" evidence="1">
    <location>
        <begin position="352"/>
        <end position="397"/>
    </location>
</feature>
<proteinExistence type="predicted"/>
<dbReference type="InterPro" id="IPR036047">
    <property type="entry name" value="F-box-like_dom_sf"/>
</dbReference>
<evidence type="ECO:0000313" key="3">
    <source>
        <dbReference type="Proteomes" id="UP000824890"/>
    </source>
</evidence>
<dbReference type="PANTHER" id="PTHR31672:SF13">
    <property type="entry name" value="F-BOX PROTEIN CPR30-LIKE"/>
    <property type="match status" value="1"/>
</dbReference>
<evidence type="ECO:0000259" key="1">
    <source>
        <dbReference type="PROSITE" id="PS50181"/>
    </source>
</evidence>
<dbReference type="Gene3D" id="1.20.1280.50">
    <property type="match status" value="1"/>
</dbReference>
<dbReference type="Pfam" id="PF00646">
    <property type="entry name" value="F-box"/>
    <property type="match status" value="2"/>
</dbReference>
<name>A0ABQ8AEL8_BRANA</name>
<dbReference type="Pfam" id="PF07734">
    <property type="entry name" value="FBA_1"/>
    <property type="match status" value="1"/>
</dbReference>
<dbReference type="InterPro" id="IPR050796">
    <property type="entry name" value="SCF_F-box_component"/>
</dbReference>
<evidence type="ECO:0000313" key="2">
    <source>
        <dbReference type="EMBL" id="KAH0890967.1"/>
    </source>
</evidence>
<organism evidence="2 3">
    <name type="scientific">Brassica napus</name>
    <name type="common">Rape</name>
    <dbReference type="NCBI Taxonomy" id="3708"/>
    <lineage>
        <taxon>Eukaryota</taxon>
        <taxon>Viridiplantae</taxon>
        <taxon>Streptophyta</taxon>
        <taxon>Embryophyta</taxon>
        <taxon>Tracheophyta</taxon>
        <taxon>Spermatophyta</taxon>
        <taxon>Magnoliopsida</taxon>
        <taxon>eudicotyledons</taxon>
        <taxon>Gunneridae</taxon>
        <taxon>Pentapetalae</taxon>
        <taxon>rosids</taxon>
        <taxon>malvids</taxon>
        <taxon>Brassicales</taxon>
        <taxon>Brassicaceae</taxon>
        <taxon>Brassiceae</taxon>
        <taxon>Brassica</taxon>
    </lineage>
</organism>
<dbReference type="PROSITE" id="PS50181">
    <property type="entry name" value="FBOX"/>
    <property type="match status" value="1"/>
</dbReference>
<protein>
    <recommendedName>
        <fullName evidence="1">F-box domain-containing protein</fullName>
    </recommendedName>
</protein>
<dbReference type="PANTHER" id="PTHR31672">
    <property type="entry name" value="BNACNNG10540D PROTEIN"/>
    <property type="match status" value="1"/>
</dbReference>
<comment type="caution">
    <text evidence="2">The sequence shown here is derived from an EMBL/GenBank/DDBJ whole genome shotgun (WGS) entry which is preliminary data.</text>
</comment>
<dbReference type="SUPFAM" id="SSF81383">
    <property type="entry name" value="F-box domain"/>
    <property type="match status" value="2"/>
</dbReference>
<sequence>KKPNELPPEIIREILLRLPAKSIGRFRCVSKLLCSLSSDQGFAKSHLDLTIHRKLIISGHNLYALDFDGIGDGFEGIIDLVGVELNYPLKEVPSKFAELIHRIIREDAVVGDELIDLNTELHLSKCVQFIGYSNGLVCISPAADAVFLYNPTTGDSKRLPELAGGKEYQTHVHYASVQTRGGVVAGMNVNGSIHWVFILEEANKRVVVAFDVKTEEFREVPLPGEAEDVSRNFVAGDLNGRLCVINSCSEEHDDVWVRCSEFLDQNPVQIFVQVPLCSTNNSDEVLLEFDKEMVLYNFRTDAWRDLPQWRVRDSYLHREPRIAELKLIHFIGDALTETTKKNERRRREETTEKASLELPPEIIREILLRLPAKPIGRFRCVSKLFRSLSSDPKFAKIHLDLTLRNDAVHRKLIVSSHNLYALDLDAIGKRIRDLLAQELSYPLKEDPIKFDEMIKCHVGENMLKPYRRNWVEIIGSSHGLVCISPCEGALFLYNPTTGESKRLITAAGEEFQTLGFGFDDLTDDYKVVKLVADGDNVLKSSVYSLKSDSWRWIRDLSYEHKDCFSSGVTLRGAVHWVFANENQRVVLAFDFKTEEFREMLLPGEAEDCGHSYRNFVVGVTNGCLCLVNSCYEVHDDVWVMNEYGVESSWSRIRISLLYRSMKPLCSSENGEEVLLELDGDMVLYNFESHASRYLGIRGVKLSDGFEADAYVESLISPNSYGVL</sequence>
<dbReference type="InterPro" id="IPR006527">
    <property type="entry name" value="F-box-assoc_dom_typ1"/>
</dbReference>
<dbReference type="InterPro" id="IPR001810">
    <property type="entry name" value="F-box_dom"/>
</dbReference>
<dbReference type="Proteomes" id="UP000824890">
    <property type="component" value="Unassembled WGS sequence"/>
</dbReference>
<keyword evidence="3" id="KW-1185">Reference proteome</keyword>
<dbReference type="InterPro" id="IPR011043">
    <property type="entry name" value="Gal_Oxase/kelch_b-propeller"/>
</dbReference>
<dbReference type="SUPFAM" id="SSF50965">
    <property type="entry name" value="Galactose oxidase, central domain"/>
    <property type="match status" value="1"/>
</dbReference>
<dbReference type="CDD" id="cd22157">
    <property type="entry name" value="F-box_AtFBW1-like"/>
    <property type="match status" value="2"/>
</dbReference>
<reference evidence="2 3" key="1">
    <citation type="submission" date="2021-05" db="EMBL/GenBank/DDBJ databases">
        <title>Genome Assembly of Synthetic Allotetraploid Brassica napus Reveals Homoeologous Exchanges between Subgenomes.</title>
        <authorList>
            <person name="Davis J.T."/>
        </authorList>
    </citation>
    <scope>NUCLEOTIDE SEQUENCE [LARGE SCALE GENOMIC DNA]</scope>
    <source>
        <strain evidence="3">cv. Da-Ae</strain>
        <tissue evidence="2">Seedling</tissue>
    </source>
</reference>
<feature type="non-terminal residue" evidence="2">
    <location>
        <position position="1"/>
    </location>
</feature>